<evidence type="ECO:0000256" key="1">
    <source>
        <dbReference type="SAM" id="MobiDB-lite"/>
    </source>
</evidence>
<feature type="compositionally biased region" description="Basic and acidic residues" evidence="1">
    <location>
        <begin position="394"/>
        <end position="414"/>
    </location>
</feature>
<organism evidence="2 3">
    <name type="scientific">Xylaria hypoxylon</name>
    <dbReference type="NCBI Taxonomy" id="37992"/>
    <lineage>
        <taxon>Eukaryota</taxon>
        <taxon>Fungi</taxon>
        <taxon>Dikarya</taxon>
        <taxon>Ascomycota</taxon>
        <taxon>Pezizomycotina</taxon>
        <taxon>Sordariomycetes</taxon>
        <taxon>Xylariomycetidae</taxon>
        <taxon>Xylariales</taxon>
        <taxon>Xylariaceae</taxon>
        <taxon>Xylaria</taxon>
    </lineage>
</organism>
<proteinExistence type="predicted"/>
<dbReference type="OrthoDB" id="4367324at2759"/>
<dbReference type="EMBL" id="SKBN01000329">
    <property type="protein sequence ID" value="TGJ78964.1"/>
    <property type="molecule type" value="Genomic_DNA"/>
</dbReference>
<feature type="region of interest" description="Disordered" evidence="1">
    <location>
        <begin position="355"/>
        <end position="467"/>
    </location>
</feature>
<keyword evidence="3" id="KW-1185">Reference proteome</keyword>
<feature type="compositionally biased region" description="Basic and acidic residues" evidence="1">
    <location>
        <begin position="154"/>
        <end position="166"/>
    </location>
</feature>
<accession>A0A4Z0Y5A1</accession>
<dbReference type="Proteomes" id="UP000297716">
    <property type="component" value="Unassembled WGS sequence"/>
</dbReference>
<feature type="compositionally biased region" description="Basic and acidic residues" evidence="1">
    <location>
        <begin position="368"/>
        <end position="377"/>
    </location>
</feature>
<reference evidence="2 3" key="1">
    <citation type="submission" date="2019-03" db="EMBL/GenBank/DDBJ databases">
        <title>Draft genome sequence of Xylaria hypoxylon DSM 108379, a ubiquitous saprotrophic-parasitic fungi on hardwood.</title>
        <authorList>
            <person name="Buettner E."/>
            <person name="Leonhardt S."/>
            <person name="Gebauer A.M."/>
            <person name="Liers C."/>
            <person name="Hofrichter M."/>
            <person name="Kellner H."/>
        </authorList>
    </citation>
    <scope>NUCLEOTIDE SEQUENCE [LARGE SCALE GENOMIC DNA]</scope>
    <source>
        <strain evidence="2 3">DSM 108379</strain>
    </source>
</reference>
<sequence>MNNRRKAQSVLEFLTARNPHITPVIEGNGQNGSRSDYFCPKAVKHWNEFDYQLLETIFGGELMREAQKDRSNLPHYPHLDEEVDLRLGKGEPSTRSLFNKWNHTIVVASLRAVQDALHPCLWREKSGGKPSKSMIPLSTGVENNNEGPQNRVGGEVKGKVQAEKTRQGTGKQRSQRSRQPDGGSVSLLEIMLKKPGERFPKEYKPACNWSSKKLRDGNYTKKKTGEWLEKIKPTLLQNNNIAPIRQAFSYCIDYGCRYGCILTTSEVFIFRIGPRGNHTVSIDDDPSSFDQLLEKVKVDGLMEFVSIPWGNGCDDHHHDYKRLTVNLALWFTHILAGNHYKLDWKYRKLQEEELVQPPRQQGHQPTLGDKRPRKDDGEVALSPTRTAKNKRKRHEPEQPQERSEEYNHAERQQENQDIANFSFCETPLPQPTVSANHYVVGAQYDSEGGSGEDSDSPLIRRTLGSIS</sequence>
<gene>
    <name evidence="2" type="ORF">E0Z10_g9805</name>
</gene>
<feature type="region of interest" description="Disordered" evidence="1">
    <location>
        <begin position="122"/>
        <end position="186"/>
    </location>
</feature>
<comment type="caution">
    <text evidence="2">The sequence shown here is derived from an EMBL/GenBank/DDBJ whole genome shotgun (WGS) entry which is preliminary data.</text>
</comment>
<evidence type="ECO:0000313" key="3">
    <source>
        <dbReference type="Proteomes" id="UP000297716"/>
    </source>
</evidence>
<dbReference type="AlphaFoldDB" id="A0A4Z0Y5A1"/>
<evidence type="ECO:0000313" key="2">
    <source>
        <dbReference type="EMBL" id="TGJ78964.1"/>
    </source>
</evidence>
<name>A0A4Z0Y5A1_9PEZI</name>
<protein>
    <submittedName>
        <fullName evidence="2">Uncharacterized protein</fullName>
    </submittedName>
</protein>